<evidence type="ECO:0000256" key="6">
    <source>
        <dbReference type="ARBA" id="ARBA00023136"/>
    </source>
</evidence>
<keyword evidence="4 9" id="KW-1133">Transmembrane helix</keyword>
<organism evidence="11 12">
    <name type="scientific">Hypsibius exemplaris</name>
    <name type="common">Freshwater tardigrade</name>
    <dbReference type="NCBI Taxonomy" id="2072580"/>
    <lineage>
        <taxon>Eukaryota</taxon>
        <taxon>Metazoa</taxon>
        <taxon>Ecdysozoa</taxon>
        <taxon>Tardigrada</taxon>
        <taxon>Eutardigrada</taxon>
        <taxon>Parachela</taxon>
        <taxon>Hypsibioidea</taxon>
        <taxon>Hypsibiidae</taxon>
        <taxon>Hypsibius</taxon>
    </lineage>
</organism>
<evidence type="ECO:0000256" key="1">
    <source>
        <dbReference type="ARBA" id="ARBA00004651"/>
    </source>
</evidence>
<name>A0A1W0XBA6_HYPEX</name>
<evidence type="ECO:0000313" key="11">
    <source>
        <dbReference type="EMBL" id="OQV24795.1"/>
    </source>
</evidence>
<evidence type="ECO:0000256" key="8">
    <source>
        <dbReference type="ARBA" id="ARBA00023224"/>
    </source>
</evidence>
<evidence type="ECO:0000256" key="5">
    <source>
        <dbReference type="ARBA" id="ARBA00023040"/>
    </source>
</evidence>
<dbReference type="PANTHER" id="PTHR24249">
    <property type="entry name" value="HISTAMINE RECEPTOR-RELATED G-PROTEIN COUPLED RECEPTOR"/>
    <property type="match status" value="1"/>
</dbReference>
<keyword evidence="2" id="KW-1003">Cell membrane</keyword>
<dbReference type="SUPFAM" id="SSF81321">
    <property type="entry name" value="Family A G protein-coupled receptor-like"/>
    <property type="match status" value="1"/>
</dbReference>
<gene>
    <name evidence="11" type="ORF">BV898_01387</name>
</gene>
<feature type="transmembrane region" description="Helical" evidence="9">
    <location>
        <begin position="292"/>
        <end position="313"/>
    </location>
</feature>
<keyword evidence="3 9" id="KW-0812">Transmembrane</keyword>
<evidence type="ECO:0000313" key="12">
    <source>
        <dbReference type="Proteomes" id="UP000192578"/>
    </source>
</evidence>
<dbReference type="InterPro" id="IPR017452">
    <property type="entry name" value="GPCR_Rhodpsn_7TM"/>
</dbReference>
<keyword evidence="8" id="KW-0807">Transducer</keyword>
<feature type="domain" description="G-protein coupled receptors family 1 profile" evidence="10">
    <location>
        <begin position="49"/>
        <end position="310"/>
    </location>
</feature>
<evidence type="ECO:0000256" key="7">
    <source>
        <dbReference type="ARBA" id="ARBA00023170"/>
    </source>
</evidence>
<comment type="caution">
    <text evidence="11">The sequence shown here is derived from an EMBL/GenBank/DDBJ whole genome shotgun (WGS) entry which is preliminary data.</text>
</comment>
<dbReference type="Gene3D" id="1.20.1070.10">
    <property type="entry name" value="Rhodopsin 7-helix transmembrane proteins"/>
    <property type="match status" value="1"/>
</dbReference>
<dbReference type="Proteomes" id="UP000192578">
    <property type="component" value="Unassembled WGS sequence"/>
</dbReference>
<keyword evidence="5" id="KW-0297">G-protein coupled receptor</keyword>
<dbReference type="GO" id="GO:0004930">
    <property type="term" value="F:G protein-coupled receptor activity"/>
    <property type="evidence" value="ECO:0007669"/>
    <property type="project" value="UniProtKB-KW"/>
</dbReference>
<evidence type="ECO:0000256" key="4">
    <source>
        <dbReference type="ARBA" id="ARBA00022989"/>
    </source>
</evidence>
<dbReference type="GO" id="GO:0005886">
    <property type="term" value="C:plasma membrane"/>
    <property type="evidence" value="ECO:0007669"/>
    <property type="project" value="UniProtKB-SubCell"/>
</dbReference>
<sequence length="343" mass="39238">MNRSEIPLNFTDNLTLPNSSWMSRTNQSCKPTAKEWTATLTFGVVITWTQLLNLLIFALWRRKEPYISLHVALAVASLLCGLTFIISVPLRYLPLTPVNIILNKLFGYVFFSFTTSTAILANFAISLDRWLSVEFPVIYRTQVTHRKTLWVSTVGVFGTGLVLVGTGTALYWNDGIVIDTCSRQVTYRPQNITLGHEFWQVFNANIFMPFLFLSQLRIVMISATLKLQRHRNQRVITANGNVEATRALMRIVWSSMLASMAVVGITLISKVPFIIVYYLIRVIPGKVLMWLYPLVGFLTFIMHFTSPLVYLLFWPTYRGIVLGLFQRLRCRCLAYGAERDDSR</sequence>
<feature type="transmembrane region" description="Helical" evidence="9">
    <location>
        <begin position="256"/>
        <end position="280"/>
    </location>
</feature>
<keyword evidence="7" id="KW-0675">Receptor</keyword>
<keyword evidence="6 9" id="KW-0472">Membrane</keyword>
<comment type="subcellular location">
    <subcellularLocation>
        <location evidence="1">Cell membrane</location>
        <topology evidence="1">Multi-pass membrane protein</topology>
    </subcellularLocation>
</comment>
<dbReference type="InterPro" id="IPR000276">
    <property type="entry name" value="GPCR_Rhodpsn"/>
</dbReference>
<evidence type="ECO:0000256" key="2">
    <source>
        <dbReference type="ARBA" id="ARBA00022475"/>
    </source>
</evidence>
<dbReference type="AlphaFoldDB" id="A0A1W0XBA6"/>
<evidence type="ECO:0000256" key="3">
    <source>
        <dbReference type="ARBA" id="ARBA00022692"/>
    </source>
</evidence>
<feature type="transmembrane region" description="Helical" evidence="9">
    <location>
        <begin position="72"/>
        <end position="93"/>
    </location>
</feature>
<feature type="transmembrane region" description="Helical" evidence="9">
    <location>
        <begin position="148"/>
        <end position="172"/>
    </location>
</feature>
<dbReference type="InterPro" id="IPR050569">
    <property type="entry name" value="TAAR"/>
</dbReference>
<dbReference type="CDD" id="cd00637">
    <property type="entry name" value="7tm_classA_rhodopsin-like"/>
    <property type="match status" value="1"/>
</dbReference>
<dbReference type="PANTHER" id="PTHR24249:SF372">
    <property type="entry name" value="G-PROTEIN COUPLED RECEPTORS FAMILY 1 PROFILE DOMAIN-CONTAINING PROTEIN"/>
    <property type="match status" value="1"/>
</dbReference>
<dbReference type="PROSITE" id="PS00237">
    <property type="entry name" value="G_PROTEIN_RECEP_F1_1"/>
    <property type="match status" value="1"/>
</dbReference>
<feature type="transmembrane region" description="Helical" evidence="9">
    <location>
        <begin position="40"/>
        <end position="60"/>
    </location>
</feature>
<feature type="transmembrane region" description="Helical" evidence="9">
    <location>
        <begin position="206"/>
        <end position="225"/>
    </location>
</feature>
<evidence type="ECO:0000256" key="9">
    <source>
        <dbReference type="SAM" id="Phobius"/>
    </source>
</evidence>
<protein>
    <recommendedName>
        <fullName evidence="10">G-protein coupled receptors family 1 profile domain-containing protein</fullName>
    </recommendedName>
</protein>
<feature type="transmembrane region" description="Helical" evidence="9">
    <location>
        <begin position="105"/>
        <end position="127"/>
    </location>
</feature>
<dbReference type="PROSITE" id="PS50262">
    <property type="entry name" value="G_PROTEIN_RECEP_F1_2"/>
    <property type="match status" value="1"/>
</dbReference>
<dbReference type="EMBL" id="MTYJ01000005">
    <property type="protein sequence ID" value="OQV24795.1"/>
    <property type="molecule type" value="Genomic_DNA"/>
</dbReference>
<proteinExistence type="predicted"/>
<reference evidence="12" key="1">
    <citation type="submission" date="2017-01" db="EMBL/GenBank/DDBJ databases">
        <title>Comparative genomics of anhydrobiosis in the tardigrade Hypsibius dujardini.</title>
        <authorList>
            <person name="Yoshida Y."/>
            <person name="Koutsovoulos G."/>
            <person name="Laetsch D."/>
            <person name="Stevens L."/>
            <person name="Kumar S."/>
            <person name="Horikawa D."/>
            <person name="Ishino K."/>
            <person name="Komine S."/>
            <person name="Tomita M."/>
            <person name="Blaxter M."/>
            <person name="Arakawa K."/>
        </authorList>
    </citation>
    <scope>NUCLEOTIDE SEQUENCE [LARGE SCALE GENOMIC DNA]</scope>
    <source>
        <strain evidence="12">Z151</strain>
    </source>
</reference>
<evidence type="ECO:0000259" key="10">
    <source>
        <dbReference type="PROSITE" id="PS50262"/>
    </source>
</evidence>
<keyword evidence="12" id="KW-1185">Reference proteome</keyword>
<accession>A0A1W0XBA6</accession>